<evidence type="ECO:0000256" key="7">
    <source>
        <dbReference type="ARBA" id="ARBA00023065"/>
    </source>
</evidence>
<sequence>MTSARPLPCLVALALASAATSSLAQSSVTVYGLVDLGFVRESGGPNGAEASKLTSGVSAGSRLGFRGAEDLGGGLAAVYRLEMGLNADTGTLGQGGRGFGRESWVGLQGDWGRVLLGRQYTPVAIVQVESDPFGTGLAGDSANLISPGGAGGSNRMDNTVRYALETRQGFTVDLAYGFGEKANDASLSREWGAAIGYVSGPVYVKLGHHNVNDANGKPGSMSLLAAKYDFGLLTAHFNYAINKGSSVFGVLNRDSRDVLLGVSVPYGPGRFLASYIRKDDRTLANNDANQWAVGYVHNLSRRTALYVSIARIHNNAPAGSATGFYRVGNATEQGLGSRAFNVGVRHAF</sequence>
<dbReference type="PANTHER" id="PTHR34501">
    <property type="entry name" value="PROTEIN YDDL-RELATED"/>
    <property type="match status" value="1"/>
</dbReference>
<dbReference type="GO" id="GO:0015288">
    <property type="term" value="F:porin activity"/>
    <property type="evidence" value="ECO:0007669"/>
    <property type="project" value="UniProtKB-KW"/>
</dbReference>
<dbReference type="EMBL" id="QQAV01000005">
    <property type="protein sequence ID" value="RDI24360.1"/>
    <property type="molecule type" value="Genomic_DNA"/>
</dbReference>
<feature type="signal peptide" evidence="11">
    <location>
        <begin position="1"/>
        <end position="24"/>
    </location>
</feature>
<evidence type="ECO:0000256" key="6">
    <source>
        <dbReference type="ARBA" id="ARBA00022729"/>
    </source>
</evidence>
<comment type="subcellular location">
    <subcellularLocation>
        <location evidence="1">Cell outer membrane</location>
        <topology evidence="1">Multi-pass membrane protein</topology>
    </subcellularLocation>
</comment>
<dbReference type="Pfam" id="PF13609">
    <property type="entry name" value="Porin_4"/>
    <property type="match status" value="1"/>
</dbReference>
<evidence type="ECO:0000256" key="3">
    <source>
        <dbReference type="ARBA" id="ARBA00022448"/>
    </source>
</evidence>
<evidence type="ECO:0000256" key="2">
    <source>
        <dbReference type="ARBA" id="ARBA00011233"/>
    </source>
</evidence>
<keyword evidence="3" id="KW-0813">Transport</keyword>
<keyword evidence="4" id="KW-1134">Transmembrane beta strand</keyword>
<dbReference type="InterPro" id="IPR023614">
    <property type="entry name" value="Porin_dom_sf"/>
</dbReference>
<proteinExistence type="predicted"/>
<evidence type="ECO:0000256" key="1">
    <source>
        <dbReference type="ARBA" id="ARBA00004571"/>
    </source>
</evidence>
<gene>
    <name evidence="13" type="ORF">DFR41_105275</name>
</gene>
<comment type="subunit">
    <text evidence="2">Homotrimer.</text>
</comment>
<evidence type="ECO:0000313" key="14">
    <source>
        <dbReference type="Proteomes" id="UP000255265"/>
    </source>
</evidence>
<dbReference type="CDD" id="cd00342">
    <property type="entry name" value="gram_neg_porins"/>
    <property type="match status" value="1"/>
</dbReference>
<dbReference type="InterPro" id="IPR001702">
    <property type="entry name" value="Porin_Gram-ve"/>
</dbReference>
<dbReference type="InterPro" id="IPR050298">
    <property type="entry name" value="Gram-neg_bact_OMP"/>
</dbReference>
<dbReference type="GO" id="GO:0046930">
    <property type="term" value="C:pore complex"/>
    <property type="evidence" value="ECO:0007669"/>
    <property type="project" value="UniProtKB-KW"/>
</dbReference>
<accession>A0A370FH41</accession>
<dbReference type="OrthoDB" id="6975458at2"/>
<keyword evidence="10" id="KW-0998">Cell outer membrane</keyword>
<organism evidence="13 14">
    <name type="scientific">Pseudacidovorax intermedius</name>
    <dbReference type="NCBI Taxonomy" id="433924"/>
    <lineage>
        <taxon>Bacteria</taxon>
        <taxon>Pseudomonadati</taxon>
        <taxon>Pseudomonadota</taxon>
        <taxon>Betaproteobacteria</taxon>
        <taxon>Burkholderiales</taxon>
        <taxon>Comamonadaceae</taxon>
        <taxon>Pseudacidovorax</taxon>
    </lineage>
</organism>
<dbReference type="InterPro" id="IPR002299">
    <property type="entry name" value="Porin_Neis"/>
</dbReference>
<dbReference type="GO" id="GO:0009279">
    <property type="term" value="C:cell outer membrane"/>
    <property type="evidence" value="ECO:0007669"/>
    <property type="project" value="UniProtKB-SubCell"/>
</dbReference>
<dbReference type="PANTHER" id="PTHR34501:SF9">
    <property type="entry name" value="MAJOR OUTER MEMBRANE PROTEIN P.IA"/>
    <property type="match status" value="1"/>
</dbReference>
<dbReference type="InterPro" id="IPR033900">
    <property type="entry name" value="Gram_neg_porin_domain"/>
</dbReference>
<evidence type="ECO:0000256" key="5">
    <source>
        <dbReference type="ARBA" id="ARBA00022692"/>
    </source>
</evidence>
<name>A0A370FH41_9BURK</name>
<dbReference type="GO" id="GO:0034220">
    <property type="term" value="P:monoatomic ion transmembrane transport"/>
    <property type="evidence" value="ECO:0007669"/>
    <property type="project" value="InterPro"/>
</dbReference>
<dbReference type="Proteomes" id="UP000255265">
    <property type="component" value="Unassembled WGS sequence"/>
</dbReference>
<reference evidence="13 14" key="1">
    <citation type="submission" date="2018-07" db="EMBL/GenBank/DDBJ databases">
        <title>Genomic Encyclopedia of Type Strains, Phase IV (KMG-IV): sequencing the most valuable type-strain genomes for metagenomic binning, comparative biology and taxonomic classification.</title>
        <authorList>
            <person name="Goeker M."/>
        </authorList>
    </citation>
    <scope>NUCLEOTIDE SEQUENCE [LARGE SCALE GENOMIC DNA]</scope>
    <source>
        <strain evidence="13 14">DSM 21352</strain>
    </source>
</reference>
<evidence type="ECO:0000256" key="11">
    <source>
        <dbReference type="SAM" id="SignalP"/>
    </source>
</evidence>
<dbReference type="PRINTS" id="PR00182">
    <property type="entry name" value="ECOLNEIPORIN"/>
</dbReference>
<evidence type="ECO:0000259" key="12">
    <source>
        <dbReference type="Pfam" id="PF13609"/>
    </source>
</evidence>
<feature type="chain" id="PRO_5016868416" evidence="11">
    <location>
        <begin position="25"/>
        <end position="348"/>
    </location>
</feature>
<dbReference type="Gene3D" id="2.40.160.10">
    <property type="entry name" value="Porin"/>
    <property type="match status" value="1"/>
</dbReference>
<keyword evidence="7" id="KW-0406">Ion transport</keyword>
<evidence type="ECO:0000256" key="8">
    <source>
        <dbReference type="ARBA" id="ARBA00023114"/>
    </source>
</evidence>
<evidence type="ECO:0000256" key="9">
    <source>
        <dbReference type="ARBA" id="ARBA00023136"/>
    </source>
</evidence>
<dbReference type="SUPFAM" id="SSF56935">
    <property type="entry name" value="Porins"/>
    <property type="match status" value="1"/>
</dbReference>
<keyword evidence="8" id="KW-0626">Porin</keyword>
<protein>
    <submittedName>
        <fullName evidence="13">Putative porin</fullName>
    </submittedName>
</protein>
<keyword evidence="5" id="KW-0812">Transmembrane</keyword>
<comment type="caution">
    <text evidence="13">The sequence shown here is derived from an EMBL/GenBank/DDBJ whole genome shotgun (WGS) entry which is preliminary data.</text>
</comment>
<keyword evidence="14" id="KW-1185">Reference proteome</keyword>
<evidence type="ECO:0000256" key="4">
    <source>
        <dbReference type="ARBA" id="ARBA00022452"/>
    </source>
</evidence>
<dbReference type="AlphaFoldDB" id="A0A370FH41"/>
<dbReference type="RefSeq" id="WP_043113130.1">
    <property type="nucleotide sequence ID" value="NZ_QQAV01000005.1"/>
</dbReference>
<feature type="domain" description="Porin" evidence="12">
    <location>
        <begin position="13"/>
        <end position="316"/>
    </location>
</feature>
<evidence type="ECO:0000313" key="13">
    <source>
        <dbReference type="EMBL" id="RDI24360.1"/>
    </source>
</evidence>
<dbReference type="PRINTS" id="PR00184">
    <property type="entry name" value="NEISSPPORIN"/>
</dbReference>
<keyword evidence="9" id="KW-0472">Membrane</keyword>
<evidence type="ECO:0000256" key="10">
    <source>
        <dbReference type="ARBA" id="ARBA00023237"/>
    </source>
</evidence>
<keyword evidence="6 11" id="KW-0732">Signal</keyword>